<dbReference type="InterPro" id="IPR036890">
    <property type="entry name" value="HATPase_C_sf"/>
</dbReference>
<keyword evidence="1" id="KW-1133">Transmembrane helix</keyword>
<reference evidence="3" key="2">
    <citation type="submission" date="2021-04" db="EMBL/GenBank/DDBJ databases">
        <authorList>
            <person name="Gilroy R."/>
        </authorList>
    </citation>
    <scope>NUCLEOTIDE SEQUENCE</scope>
    <source>
        <strain evidence="3">ChiGjej1B1-14440</strain>
    </source>
</reference>
<sequence>MTNWLILLIKQFIDIIKYLLVTDALFDLEYDKNKKLKEILALSIIIILVYLVLFEHIVDIWVKINVLICFFVQIVLIKNNRIKIVLMSTLVTTIIEQVSDLFIEYSQYEVFKIEFLISNIFRLFIILVFYSFVKMIKLFHENEYNIKELPSYIYMNIIFSFSATIFPLYIIKIYHSMISSRIELMIGMISFVNINISIISIILFIKNKNEKDKYYLENIVKDETLKLQEDYYQKLIDNYAGLRNFRHDIKAHYHVLYKLLENDKHDDAKIYLENIFEKISSVDVYNTNNLYISSILNSFDQTFKDNQINFDFSYNVNSVINMDNMDICSLFYNLVINAVEANLKLSNNRYIILNVVNIKNNLLIKISNPINDIKEIEYIQERKSSKIDAENHGIGLQKVDEIVAKYNGKNEYRIEDNCLINQIVLLNVLEF</sequence>
<dbReference type="PANTHER" id="PTHR40448">
    <property type="entry name" value="TWO-COMPONENT SENSOR HISTIDINE KINASE"/>
    <property type="match status" value="1"/>
</dbReference>
<reference evidence="3" key="1">
    <citation type="journal article" date="2021" name="PeerJ">
        <title>Extensive microbial diversity within the chicken gut microbiome revealed by metagenomics and culture.</title>
        <authorList>
            <person name="Gilroy R."/>
            <person name="Ravi A."/>
            <person name="Getino M."/>
            <person name="Pursley I."/>
            <person name="Horton D.L."/>
            <person name="Alikhan N.F."/>
            <person name="Baker D."/>
            <person name="Gharbi K."/>
            <person name="Hall N."/>
            <person name="Watson M."/>
            <person name="Adriaenssens E.M."/>
            <person name="Foster-Nyarko E."/>
            <person name="Jarju S."/>
            <person name="Secka A."/>
            <person name="Antonio M."/>
            <person name="Oren A."/>
            <person name="Chaudhuri R.R."/>
            <person name="La Ragione R."/>
            <person name="Hildebrand F."/>
            <person name="Pallen M.J."/>
        </authorList>
    </citation>
    <scope>NUCLEOTIDE SEQUENCE</scope>
    <source>
        <strain evidence="3">ChiGjej1B1-14440</strain>
    </source>
</reference>
<comment type="caution">
    <text evidence="3">The sequence shown here is derived from an EMBL/GenBank/DDBJ whole genome shotgun (WGS) entry which is preliminary data.</text>
</comment>
<dbReference type="PANTHER" id="PTHR40448:SF1">
    <property type="entry name" value="TWO-COMPONENT SENSOR HISTIDINE KINASE"/>
    <property type="match status" value="1"/>
</dbReference>
<feature type="transmembrane region" description="Helical" evidence="1">
    <location>
        <begin position="84"/>
        <end position="103"/>
    </location>
</feature>
<feature type="transmembrane region" description="Helical" evidence="1">
    <location>
        <begin position="38"/>
        <end position="54"/>
    </location>
</feature>
<gene>
    <name evidence="3" type="ORF">H9980_06500</name>
</gene>
<feature type="transmembrane region" description="Helical" evidence="1">
    <location>
        <begin position="115"/>
        <end position="133"/>
    </location>
</feature>
<dbReference type="SUPFAM" id="SSF55874">
    <property type="entry name" value="ATPase domain of HSP90 chaperone/DNA topoisomerase II/histidine kinase"/>
    <property type="match status" value="1"/>
</dbReference>
<dbReference type="Proteomes" id="UP000886724">
    <property type="component" value="Unassembled WGS sequence"/>
</dbReference>
<feature type="transmembrane region" description="Helical" evidence="1">
    <location>
        <begin position="60"/>
        <end position="77"/>
    </location>
</feature>
<name>A0A9D1XPB8_9FIRM</name>
<feature type="transmembrane region" description="Helical" evidence="1">
    <location>
        <begin position="153"/>
        <end position="172"/>
    </location>
</feature>
<dbReference type="AlphaFoldDB" id="A0A9D1XPB8"/>
<protein>
    <submittedName>
        <fullName evidence="3">GHKL domain-containing protein</fullName>
    </submittedName>
</protein>
<accession>A0A9D1XPB8</accession>
<dbReference type="Pfam" id="PF14501">
    <property type="entry name" value="HATPase_c_5"/>
    <property type="match status" value="1"/>
</dbReference>
<dbReference type="Gene3D" id="3.30.565.10">
    <property type="entry name" value="Histidine kinase-like ATPase, C-terminal domain"/>
    <property type="match status" value="1"/>
</dbReference>
<evidence type="ECO:0000256" key="1">
    <source>
        <dbReference type="SAM" id="Phobius"/>
    </source>
</evidence>
<dbReference type="GO" id="GO:0042802">
    <property type="term" value="F:identical protein binding"/>
    <property type="evidence" value="ECO:0007669"/>
    <property type="project" value="TreeGrafter"/>
</dbReference>
<dbReference type="EMBL" id="DXET01000141">
    <property type="protein sequence ID" value="HIX81605.1"/>
    <property type="molecule type" value="Genomic_DNA"/>
</dbReference>
<evidence type="ECO:0000313" key="3">
    <source>
        <dbReference type="EMBL" id="HIX81605.1"/>
    </source>
</evidence>
<organism evidence="3 4">
    <name type="scientific">Candidatus Erysipelatoclostridium merdavium</name>
    <dbReference type="NCBI Taxonomy" id="2838566"/>
    <lineage>
        <taxon>Bacteria</taxon>
        <taxon>Bacillati</taxon>
        <taxon>Bacillota</taxon>
        <taxon>Erysipelotrichia</taxon>
        <taxon>Erysipelotrichales</taxon>
        <taxon>Erysipelotrichales incertae sedis</taxon>
    </lineage>
</organism>
<evidence type="ECO:0000259" key="2">
    <source>
        <dbReference type="Pfam" id="PF14501"/>
    </source>
</evidence>
<keyword evidence="1" id="KW-0472">Membrane</keyword>
<proteinExistence type="predicted"/>
<dbReference type="InterPro" id="IPR032834">
    <property type="entry name" value="NatK-like_C"/>
</dbReference>
<keyword evidence="1" id="KW-0812">Transmembrane</keyword>
<feature type="transmembrane region" description="Helical" evidence="1">
    <location>
        <begin position="184"/>
        <end position="205"/>
    </location>
</feature>
<evidence type="ECO:0000313" key="4">
    <source>
        <dbReference type="Proteomes" id="UP000886724"/>
    </source>
</evidence>
<feature type="domain" description="Sensor histidine kinase NatK-like C-terminal" evidence="2">
    <location>
        <begin position="322"/>
        <end position="425"/>
    </location>
</feature>